<evidence type="ECO:0000313" key="1">
    <source>
        <dbReference type="EMBL" id="KRM67743.1"/>
    </source>
</evidence>
<protein>
    <recommendedName>
        <fullName evidence="3">Helix-turn-helix domain-containing protein</fullName>
    </recommendedName>
</protein>
<comment type="caution">
    <text evidence="1">The sequence shown here is derived from an EMBL/GenBank/DDBJ whole genome shotgun (WGS) entry which is preliminary data.</text>
</comment>
<dbReference type="PATRIC" id="fig|1423781.4.peg.475"/>
<evidence type="ECO:0000313" key="2">
    <source>
        <dbReference type="Proteomes" id="UP000052012"/>
    </source>
</evidence>
<reference evidence="1 2" key="1">
    <citation type="journal article" date="2015" name="Genome Announc.">
        <title>Expanding the biotechnology potential of lactobacilli through comparative genomics of 213 strains and associated genera.</title>
        <authorList>
            <person name="Sun Z."/>
            <person name="Harris H.M."/>
            <person name="McCann A."/>
            <person name="Guo C."/>
            <person name="Argimon S."/>
            <person name="Zhang W."/>
            <person name="Yang X."/>
            <person name="Jeffery I.B."/>
            <person name="Cooney J.C."/>
            <person name="Kagawa T.F."/>
            <person name="Liu W."/>
            <person name="Song Y."/>
            <person name="Salvetti E."/>
            <person name="Wrobel A."/>
            <person name="Rasinkangas P."/>
            <person name="Parkhill J."/>
            <person name="Rea M.C."/>
            <person name="O'Sullivan O."/>
            <person name="Ritari J."/>
            <person name="Douillard F.P."/>
            <person name="Paul Ross R."/>
            <person name="Yang R."/>
            <person name="Briner A.E."/>
            <person name="Felis G.E."/>
            <person name="de Vos W.M."/>
            <person name="Barrangou R."/>
            <person name="Klaenhammer T.R."/>
            <person name="Caufield P.W."/>
            <person name="Cui Y."/>
            <person name="Zhang H."/>
            <person name="O'Toole P.W."/>
        </authorList>
    </citation>
    <scope>NUCLEOTIDE SEQUENCE [LARGE SCALE GENOMIC DNA]</scope>
    <source>
        <strain evidence="1 2">DSM 23829</strain>
    </source>
</reference>
<evidence type="ECO:0008006" key="3">
    <source>
        <dbReference type="Google" id="ProtNLM"/>
    </source>
</evidence>
<dbReference type="EMBL" id="AYYQ01000035">
    <property type="protein sequence ID" value="KRM67743.1"/>
    <property type="molecule type" value="Genomic_DNA"/>
</dbReference>
<accession>A0A0R2AM22</accession>
<dbReference type="Proteomes" id="UP000052012">
    <property type="component" value="Unassembled WGS sequence"/>
</dbReference>
<dbReference type="RefSeq" id="WP_054657026.1">
    <property type="nucleotide sequence ID" value="NZ_AYYQ01000035.1"/>
</dbReference>
<dbReference type="AlphaFoldDB" id="A0A0R2AM22"/>
<organism evidence="1 2">
    <name type="scientific">Apilactobacillus ozensis DSM 23829 = JCM 17196</name>
    <dbReference type="NCBI Taxonomy" id="1423781"/>
    <lineage>
        <taxon>Bacteria</taxon>
        <taxon>Bacillati</taxon>
        <taxon>Bacillota</taxon>
        <taxon>Bacilli</taxon>
        <taxon>Lactobacillales</taxon>
        <taxon>Lactobacillaceae</taxon>
        <taxon>Apilactobacillus</taxon>
    </lineage>
</organism>
<name>A0A0R2AM22_9LACO</name>
<sequence>MEFKLPPAQETAFYNYVQELMHQAILNAEDKVNLNTPWLKGKKQAAKWLGISPQSLAKLMAQGLPVHYLDDMEVVFFNKQEINKYLLAQ</sequence>
<dbReference type="STRING" id="1423781.FD06_GL000462"/>
<keyword evidence="2" id="KW-1185">Reference proteome</keyword>
<proteinExistence type="predicted"/>
<dbReference type="OrthoDB" id="2310256at2"/>
<gene>
    <name evidence="1" type="ORF">FD06_GL000462</name>
</gene>